<protein>
    <submittedName>
        <fullName evidence="5">Transcriptional regulator MarR</fullName>
    </submittedName>
</protein>
<dbReference type="RefSeq" id="WP_241869287.1">
    <property type="nucleotide sequence ID" value="NZ_BANC01000010.1"/>
</dbReference>
<dbReference type="InterPro" id="IPR039422">
    <property type="entry name" value="MarR/SlyA-like"/>
</dbReference>
<dbReference type="Proteomes" id="UP000032668">
    <property type="component" value="Unassembled WGS sequence"/>
</dbReference>
<gene>
    <name evidence="5" type="ORF">Aam_010_002</name>
</gene>
<evidence type="ECO:0000313" key="5">
    <source>
        <dbReference type="EMBL" id="GAN78824.1"/>
    </source>
</evidence>
<keyword evidence="6" id="KW-1185">Reference proteome</keyword>
<dbReference type="InterPro" id="IPR000835">
    <property type="entry name" value="HTH_MarR-typ"/>
</dbReference>
<sequence>MVLQSKAQMDSPLTHATLRAIRRILRATDRSGGKLFAATGLTTSQFLVLQEIDRRGEVTPSALAAALQFGQATITNIADRLASTGLLTRQRSVRDKRQVIMSITDAGRAALGRAPDVLHERFRDRFEALPTWEQAMLLAALERVGVLLDASDIDAAPLIETGAIDRTGGTRS</sequence>
<keyword evidence="3" id="KW-0804">Transcription</keyword>
<accession>A0A0D6PD73</accession>
<organism evidence="5 6">
    <name type="scientific">Acidocella aminolytica 101 = DSM 11237</name>
    <dbReference type="NCBI Taxonomy" id="1120923"/>
    <lineage>
        <taxon>Bacteria</taxon>
        <taxon>Pseudomonadati</taxon>
        <taxon>Pseudomonadota</taxon>
        <taxon>Alphaproteobacteria</taxon>
        <taxon>Acetobacterales</taxon>
        <taxon>Acidocellaceae</taxon>
        <taxon>Acidocella</taxon>
    </lineage>
</organism>
<dbReference type="STRING" id="1120923.SAMN02746095_02364"/>
<dbReference type="GO" id="GO:0003677">
    <property type="term" value="F:DNA binding"/>
    <property type="evidence" value="ECO:0007669"/>
    <property type="project" value="UniProtKB-KW"/>
</dbReference>
<keyword evidence="2" id="KW-0238">DNA-binding</keyword>
<dbReference type="Pfam" id="PF01047">
    <property type="entry name" value="MarR"/>
    <property type="match status" value="1"/>
</dbReference>
<evidence type="ECO:0000313" key="6">
    <source>
        <dbReference type="Proteomes" id="UP000032668"/>
    </source>
</evidence>
<dbReference type="PRINTS" id="PR00598">
    <property type="entry name" value="HTHMARR"/>
</dbReference>
<dbReference type="AlphaFoldDB" id="A0A0D6PD73"/>
<dbReference type="SUPFAM" id="SSF46785">
    <property type="entry name" value="Winged helix' DNA-binding domain"/>
    <property type="match status" value="1"/>
</dbReference>
<reference evidence="5 6" key="1">
    <citation type="submission" date="2012-11" db="EMBL/GenBank/DDBJ databases">
        <title>Whole genome sequence of Acidocella aminolytica 101 = DSM 11237.</title>
        <authorList>
            <person name="Azuma Y."/>
            <person name="Higashiura N."/>
            <person name="Hirakawa H."/>
            <person name="Matsushita K."/>
        </authorList>
    </citation>
    <scope>NUCLEOTIDE SEQUENCE [LARGE SCALE GENOMIC DNA]</scope>
    <source>
        <strain evidence="6">101 / DSM 11237</strain>
    </source>
</reference>
<name>A0A0D6PD73_9PROT</name>
<dbReference type="GO" id="GO:0003700">
    <property type="term" value="F:DNA-binding transcription factor activity"/>
    <property type="evidence" value="ECO:0007669"/>
    <property type="project" value="InterPro"/>
</dbReference>
<comment type="caution">
    <text evidence="5">The sequence shown here is derived from an EMBL/GenBank/DDBJ whole genome shotgun (WGS) entry which is preliminary data.</text>
</comment>
<dbReference type="PANTHER" id="PTHR33164">
    <property type="entry name" value="TRANSCRIPTIONAL REGULATOR, MARR FAMILY"/>
    <property type="match status" value="1"/>
</dbReference>
<dbReference type="InterPro" id="IPR036388">
    <property type="entry name" value="WH-like_DNA-bd_sf"/>
</dbReference>
<dbReference type="PROSITE" id="PS50995">
    <property type="entry name" value="HTH_MARR_2"/>
    <property type="match status" value="1"/>
</dbReference>
<dbReference type="EMBL" id="BANC01000010">
    <property type="protein sequence ID" value="GAN78824.1"/>
    <property type="molecule type" value="Genomic_DNA"/>
</dbReference>
<feature type="domain" description="HTH marR-type" evidence="4">
    <location>
        <begin position="10"/>
        <end position="146"/>
    </location>
</feature>
<dbReference type="Gene3D" id="1.10.10.10">
    <property type="entry name" value="Winged helix-like DNA-binding domain superfamily/Winged helix DNA-binding domain"/>
    <property type="match status" value="1"/>
</dbReference>
<dbReference type="SMART" id="SM00347">
    <property type="entry name" value="HTH_MARR"/>
    <property type="match status" value="1"/>
</dbReference>
<evidence type="ECO:0000256" key="1">
    <source>
        <dbReference type="ARBA" id="ARBA00023015"/>
    </source>
</evidence>
<proteinExistence type="predicted"/>
<evidence type="ECO:0000256" key="3">
    <source>
        <dbReference type="ARBA" id="ARBA00023163"/>
    </source>
</evidence>
<evidence type="ECO:0000259" key="4">
    <source>
        <dbReference type="PROSITE" id="PS50995"/>
    </source>
</evidence>
<dbReference type="InterPro" id="IPR023187">
    <property type="entry name" value="Tscrpt_reg_MarR-type_CS"/>
</dbReference>
<keyword evidence="1" id="KW-0805">Transcription regulation</keyword>
<evidence type="ECO:0000256" key="2">
    <source>
        <dbReference type="ARBA" id="ARBA00023125"/>
    </source>
</evidence>
<dbReference type="InterPro" id="IPR036390">
    <property type="entry name" value="WH_DNA-bd_sf"/>
</dbReference>
<dbReference type="PANTHER" id="PTHR33164:SF89">
    <property type="entry name" value="MARR FAMILY REGULATORY PROTEIN"/>
    <property type="match status" value="1"/>
</dbReference>
<dbReference type="PROSITE" id="PS01117">
    <property type="entry name" value="HTH_MARR_1"/>
    <property type="match status" value="1"/>
</dbReference>
<dbReference type="GO" id="GO:0006950">
    <property type="term" value="P:response to stress"/>
    <property type="evidence" value="ECO:0007669"/>
    <property type="project" value="TreeGrafter"/>
</dbReference>